<proteinExistence type="predicted"/>
<keyword evidence="2" id="KW-0808">Transferase</keyword>
<evidence type="ECO:0000256" key="1">
    <source>
        <dbReference type="ARBA" id="ARBA00022676"/>
    </source>
</evidence>
<evidence type="ECO:0000313" key="4">
    <source>
        <dbReference type="Proteomes" id="UP000031532"/>
    </source>
</evidence>
<reference evidence="3 4" key="1">
    <citation type="journal article" date="2015" name="Genome Announc.">
        <title>Draft Genome Sequence of the Terrestrial Cyanobacterium Scytonema millei VB511283, Isolated from Eastern India.</title>
        <authorList>
            <person name="Sen D."/>
            <person name="Chandrababunaidu M.M."/>
            <person name="Singh D."/>
            <person name="Sanghi N."/>
            <person name="Ghorai A."/>
            <person name="Mishra G.P."/>
            <person name="Madduluri M."/>
            <person name="Adhikary S.P."/>
            <person name="Tripathy S."/>
        </authorList>
    </citation>
    <scope>NUCLEOTIDE SEQUENCE [LARGE SCALE GENOMIC DNA]</scope>
    <source>
        <strain evidence="3 4">VB511283</strain>
    </source>
</reference>
<dbReference type="InterPro" id="IPR004629">
    <property type="entry name" value="WecG_TagA_CpsF"/>
</dbReference>
<accession>A0A9X5E1V3</accession>
<sequence>MIDSPVSALPFESQINLILEWATSKVSKFVCVANTHMLVEAYWHPEFATVLKNADLVTPDGMPLVWMLRLLGARTQNRVAGIDILLSLCKLAPLKDVSIFFLGSESPILEKMRERLTRDFPDLKIAGMEPLPFRPLTRAEDEALIERIHHSGAGIVLVALGCPKQEYWMQHHQDKIRAVTIGLGGAFPVYAGEQKRAPHWLRFGGGEWLYRLLQEPLRLSRRYGQTIPVFTLLALKQILLCYLSKSQG</sequence>
<keyword evidence="1" id="KW-0328">Glycosyltransferase</keyword>
<dbReference type="GO" id="GO:0016758">
    <property type="term" value="F:hexosyltransferase activity"/>
    <property type="evidence" value="ECO:0007669"/>
    <property type="project" value="TreeGrafter"/>
</dbReference>
<evidence type="ECO:0000256" key="2">
    <source>
        <dbReference type="ARBA" id="ARBA00022679"/>
    </source>
</evidence>
<name>A0A9X5E1V3_9CYAN</name>
<organism evidence="3 4">
    <name type="scientific">Scytonema millei VB511283</name>
    <dbReference type="NCBI Taxonomy" id="1245923"/>
    <lineage>
        <taxon>Bacteria</taxon>
        <taxon>Bacillati</taxon>
        <taxon>Cyanobacteriota</taxon>
        <taxon>Cyanophyceae</taxon>
        <taxon>Nostocales</taxon>
        <taxon>Scytonemataceae</taxon>
        <taxon>Scytonema</taxon>
    </lineage>
</organism>
<dbReference type="AlphaFoldDB" id="A0A9X5E1V3"/>
<comment type="caution">
    <text evidence="3">The sequence shown here is derived from an EMBL/GenBank/DDBJ whole genome shotgun (WGS) entry which is preliminary data.</text>
</comment>
<evidence type="ECO:0000313" key="3">
    <source>
        <dbReference type="EMBL" id="NHC33830.1"/>
    </source>
</evidence>
<dbReference type="Proteomes" id="UP000031532">
    <property type="component" value="Unassembled WGS sequence"/>
</dbReference>
<dbReference type="PANTHER" id="PTHR34136:SF1">
    <property type="entry name" value="UDP-N-ACETYL-D-MANNOSAMINURONIC ACID TRANSFERASE"/>
    <property type="match status" value="1"/>
</dbReference>
<dbReference type="CDD" id="cd06533">
    <property type="entry name" value="Glyco_transf_WecG_TagA"/>
    <property type="match status" value="1"/>
</dbReference>
<dbReference type="OrthoDB" id="9771846at2"/>
<keyword evidence="4" id="KW-1185">Reference proteome</keyword>
<protein>
    <submittedName>
        <fullName evidence="3">WecB/TagA/CpsF family glycosyltransferase</fullName>
    </submittedName>
</protein>
<dbReference type="NCBIfam" id="TIGR00696">
    <property type="entry name" value="wecG_tagA_cpsF"/>
    <property type="match status" value="1"/>
</dbReference>
<dbReference type="EMBL" id="JTJC03000001">
    <property type="protein sequence ID" value="NHC33830.1"/>
    <property type="molecule type" value="Genomic_DNA"/>
</dbReference>
<gene>
    <name evidence="3" type="ORF">QH73_0003985</name>
</gene>
<dbReference type="PANTHER" id="PTHR34136">
    <property type="match status" value="1"/>
</dbReference>
<dbReference type="Pfam" id="PF03808">
    <property type="entry name" value="Glyco_tran_WecG"/>
    <property type="match status" value="1"/>
</dbReference>